<dbReference type="EMBL" id="OIVN01005897">
    <property type="protein sequence ID" value="SPD24449.1"/>
    <property type="molecule type" value="Genomic_DNA"/>
</dbReference>
<organism evidence="2">
    <name type="scientific">Fagus sylvatica</name>
    <name type="common">Beechnut</name>
    <dbReference type="NCBI Taxonomy" id="28930"/>
    <lineage>
        <taxon>Eukaryota</taxon>
        <taxon>Viridiplantae</taxon>
        <taxon>Streptophyta</taxon>
        <taxon>Embryophyta</taxon>
        <taxon>Tracheophyta</taxon>
        <taxon>Spermatophyta</taxon>
        <taxon>Magnoliopsida</taxon>
        <taxon>eudicotyledons</taxon>
        <taxon>Gunneridae</taxon>
        <taxon>Pentapetalae</taxon>
        <taxon>rosids</taxon>
        <taxon>fabids</taxon>
        <taxon>Fagales</taxon>
        <taxon>Fagaceae</taxon>
        <taxon>Fagus</taxon>
    </lineage>
</organism>
<accession>A0A2N9IK47</accession>
<dbReference type="InterPro" id="IPR051283">
    <property type="entry name" value="Sec_Metabolite_Acyltrans"/>
</dbReference>
<name>A0A2N9IK47_FAGSY</name>
<gene>
    <name evidence="2" type="ORF">FSB_LOCUS52331</name>
</gene>
<dbReference type="Pfam" id="PF02458">
    <property type="entry name" value="Transferase"/>
    <property type="match status" value="2"/>
</dbReference>
<protein>
    <submittedName>
        <fullName evidence="2">Uncharacterized protein</fullName>
    </submittedName>
</protein>
<keyword evidence="1" id="KW-0808">Transferase</keyword>
<dbReference type="PANTHER" id="PTHR31896">
    <property type="entry name" value="FAMILY REGULATORY PROTEIN, PUTATIVE (AFU_ORTHOLOGUE AFUA_3G14730)-RELATED"/>
    <property type="match status" value="1"/>
</dbReference>
<dbReference type="Gene3D" id="3.30.559.10">
    <property type="entry name" value="Chloramphenicol acetyltransferase-like domain"/>
    <property type="match status" value="2"/>
</dbReference>
<evidence type="ECO:0000256" key="1">
    <source>
        <dbReference type="ARBA" id="ARBA00022679"/>
    </source>
</evidence>
<dbReference type="InterPro" id="IPR023213">
    <property type="entry name" value="CAT-like_dom_sf"/>
</dbReference>
<evidence type="ECO:0000313" key="2">
    <source>
        <dbReference type="EMBL" id="SPD24449.1"/>
    </source>
</evidence>
<dbReference type="GO" id="GO:0016740">
    <property type="term" value="F:transferase activity"/>
    <property type="evidence" value="ECO:0007669"/>
    <property type="project" value="UniProtKB-KW"/>
</dbReference>
<dbReference type="AlphaFoldDB" id="A0A2N9IK47"/>
<dbReference type="PANTHER" id="PTHR31896:SF39">
    <property type="entry name" value="PROTEIN ENHANCED PSEUDOMONAS SUSCEPTIBILITY 1-LIKE"/>
    <property type="match status" value="1"/>
</dbReference>
<proteinExistence type="predicted"/>
<reference evidence="2" key="1">
    <citation type="submission" date="2018-02" db="EMBL/GenBank/DDBJ databases">
        <authorList>
            <person name="Cohen D.B."/>
            <person name="Kent A.D."/>
        </authorList>
    </citation>
    <scope>NUCLEOTIDE SEQUENCE</scope>
</reference>
<sequence length="300" mass="33708">MVENDDDKTIAFFLNCNNLGAQFVQAVADDVNVVDILEPTYVPDIVNSFFSMNGVLNYLGISKPLLVVQVTELADGIFIGCTLNHCIADGTSFWHFFNTWSEISRGNIDPTVPTSQSLPPIFQRCFFRWRKLPTSKQKPMLKWAPTTSRPLKQLWVIFGNLWFAANIATLIKRSVGESSVLVLTMGTRQRIQPPLPEGYLGTAVFVGNVTTTTGNVVEHELGWVASQINKAIASRTAEVMRNSPWFNVFGNDFGWGRPIAVRTSFANKYDGKLAVFSGIEEAWILKLAFHLRPCRLWQRM</sequence>